<name>A0ABW2Q441_9BACL</name>
<dbReference type="EMBL" id="JBHTCO010000020">
    <property type="protein sequence ID" value="MFC7394418.1"/>
    <property type="molecule type" value="Genomic_DNA"/>
</dbReference>
<reference evidence="3" key="1">
    <citation type="journal article" date="2019" name="Int. J. Syst. Evol. Microbiol.">
        <title>The Global Catalogue of Microorganisms (GCM) 10K type strain sequencing project: providing services to taxonomists for standard genome sequencing and annotation.</title>
        <authorList>
            <consortium name="The Broad Institute Genomics Platform"/>
            <consortium name="The Broad Institute Genome Sequencing Center for Infectious Disease"/>
            <person name="Wu L."/>
            <person name="Ma J."/>
        </authorList>
    </citation>
    <scope>NUCLEOTIDE SEQUENCE [LARGE SCALE GENOMIC DNA]</scope>
    <source>
        <strain evidence="3">CGMCC 1.16305</strain>
    </source>
</reference>
<organism evidence="2 3">
    <name type="scientific">Scopulibacillus cellulosilyticus</name>
    <dbReference type="NCBI Taxonomy" id="2665665"/>
    <lineage>
        <taxon>Bacteria</taxon>
        <taxon>Bacillati</taxon>
        <taxon>Bacillota</taxon>
        <taxon>Bacilli</taxon>
        <taxon>Bacillales</taxon>
        <taxon>Sporolactobacillaceae</taxon>
        <taxon>Scopulibacillus</taxon>
    </lineage>
</organism>
<evidence type="ECO:0000313" key="3">
    <source>
        <dbReference type="Proteomes" id="UP001596505"/>
    </source>
</evidence>
<keyword evidence="3" id="KW-1185">Reference proteome</keyword>
<proteinExistence type="predicted"/>
<protein>
    <submittedName>
        <fullName evidence="2">Uncharacterized protein</fullName>
    </submittedName>
</protein>
<dbReference type="RefSeq" id="WP_380967758.1">
    <property type="nucleotide sequence ID" value="NZ_JBHTCO010000020.1"/>
</dbReference>
<gene>
    <name evidence="2" type="ORF">ACFQRG_15785</name>
</gene>
<comment type="caution">
    <text evidence="2">The sequence shown here is derived from an EMBL/GenBank/DDBJ whole genome shotgun (WGS) entry which is preliminary data.</text>
</comment>
<feature type="region of interest" description="Disordered" evidence="1">
    <location>
        <begin position="64"/>
        <end position="84"/>
    </location>
</feature>
<sequence length="84" mass="9037">MMDPNNDFKGAAARIENAIASILEVAAATGDTGFIERITRLAIKKGVVLELLLEAIDPPMHDDNQAYVANTGNDTVPFGEDHLE</sequence>
<evidence type="ECO:0000256" key="1">
    <source>
        <dbReference type="SAM" id="MobiDB-lite"/>
    </source>
</evidence>
<dbReference type="Proteomes" id="UP001596505">
    <property type="component" value="Unassembled WGS sequence"/>
</dbReference>
<evidence type="ECO:0000313" key="2">
    <source>
        <dbReference type="EMBL" id="MFC7394418.1"/>
    </source>
</evidence>
<accession>A0ABW2Q441</accession>